<protein>
    <submittedName>
        <fullName evidence="1">Uncharacterized protein</fullName>
    </submittedName>
</protein>
<accession>F4RML2</accession>
<dbReference type="VEuPathDB" id="FungiDB:MELLADRAFT_74855"/>
<sequence length="87" mass="9398">MNAANAEIRTAEQRHELLDLPASLVALEVQIQNVADELGNAELLNVRRGTTDRVKAILGIQVALGFLYEAAMDVIQQKANAAIRTGT</sequence>
<reference evidence="2" key="1">
    <citation type="journal article" date="2011" name="Proc. Natl. Acad. Sci. U.S.A.">
        <title>Obligate biotrophy features unraveled by the genomic analysis of rust fungi.</title>
        <authorList>
            <person name="Duplessis S."/>
            <person name="Cuomo C.A."/>
            <person name="Lin Y.-C."/>
            <person name="Aerts A."/>
            <person name="Tisserant E."/>
            <person name="Veneault-Fourrey C."/>
            <person name="Joly D.L."/>
            <person name="Hacquard S."/>
            <person name="Amselem J."/>
            <person name="Cantarel B.L."/>
            <person name="Chiu R."/>
            <person name="Coutinho P.M."/>
            <person name="Feau N."/>
            <person name="Field M."/>
            <person name="Frey P."/>
            <person name="Gelhaye E."/>
            <person name="Goldberg J."/>
            <person name="Grabherr M.G."/>
            <person name="Kodira C.D."/>
            <person name="Kohler A."/>
            <person name="Kuees U."/>
            <person name="Lindquist E.A."/>
            <person name="Lucas S.M."/>
            <person name="Mago R."/>
            <person name="Mauceli E."/>
            <person name="Morin E."/>
            <person name="Murat C."/>
            <person name="Pangilinan J.L."/>
            <person name="Park R."/>
            <person name="Pearson M."/>
            <person name="Quesneville H."/>
            <person name="Rouhier N."/>
            <person name="Sakthikumar S."/>
            <person name="Salamov A.A."/>
            <person name="Schmutz J."/>
            <person name="Selles B."/>
            <person name="Shapiro H."/>
            <person name="Tanguay P."/>
            <person name="Tuskan G.A."/>
            <person name="Henrissat B."/>
            <person name="Van de Peer Y."/>
            <person name="Rouze P."/>
            <person name="Ellis J.G."/>
            <person name="Dodds P.N."/>
            <person name="Schein J.E."/>
            <person name="Zhong S."/>
            <person name="Hamelin R.C."/>
            <person name="Grigoriev I.V."/>
            <person name="Szabo L.J."/>
            <person name="Martin F."/>
        </authorList>
    </citation>
    <scope>NUCLEOTIDE SEQUENCE [LARGE SCALE GENOMIC DNA]</scope>
    <source>
        <strain evidence="2">98AG31 / pathotype 3-4-7</strain>
    </source>
</reference>
<organism evidence="2">
    <name type="scientific">Melampsora larici-populina (strain 98AG31 / pathotype 3-4-7)</name>
    <name type="common">Poplar leaf rust fungus</name>
    <dbReference type="NCBI Taxonomy" id="747676"/>
    <lineage>
        <taxon>Eukaryota</taxon>
        <taxon>Fungi</taxon>
        <taxon>Dikarya</taxon>
        <taxon>Basidiomycota</taxon>
        <taxon>Pucciniomycotina</taxon>
        <taxon>Pucciniomycetes</taxon>
        <taxon>Pucciniales</taxon>
        <taxon>Melampsoraceae</taxon>
        <taxon>Melampsora</taxon>
    </lineage>
</organism>
<evidence type="ECO:0000313" key="1">
    <source>
        <dbReference type="EMBL" id="EGG06446.1"/>
    </source>
</evidence>
<evidence type="ECO:0000313" key="2">
    <source>
        <dbReference type="Proteomes" id="UP000001072"/>
    </source>
</evidence>
<dbReference type="GeneID" id="18932599"/>
<name>F4RML2_MELLP</name>
<dbReference type="EMBL" id="GL883108">
    <property type="protein sequence ID" value="EGG06446.1"/>
    <property type="molecule type" value="Genomic_DNA"/>
</dbReference>
<gene>
    <name evidence="1" type="ORF">MELLADRAFT_74855</name>
</gene>
<dbReference type="RefSeq" id="XP_007410280.1">
    <property type="nucleotide sequence ID" value="XM_007410218.1"/>
</dbReference>
<keyword evidence="2" id="KW-1185">Reference proteome</keyword>
<dbReference type="KEGG" id="mlr:MELLADRAFT_74855"/>
<dbReference type="OrthoDB" id="10387010at2759"/>
<dbReference type="InParanoid" id="F4RML2"/>
<dbReference type="AlphaFoldDB" id="F4RML2"/>
<dbReference type="HOGENOM" id="CLU_2483818_0_0_1"/>
<proteinExistence type="predicted"/>
<dbReference type="Proteomes" id="UP000001072">
    <property type="component" value="Unassembled WGS sequence"/>
</dbReference>